<dbReference type="InterPro" id="IPR011701">
    <property type="entry name" value="MFS"/>
</dbReference>
<keyword evidence="1" id="KW-0812">Transmembrane</keyword>
<feature type="transmembrane region" description="Helical" evidence="1">
    <location>
        <begin position="358"/>
        <end position="376"/>
    </location>
</feature>
<keyword evidence="1" id="KW-1133">Transmembrane helix</keyword>
<dbReference type="PANTHER" id="PTHR23531">
    <property type="entry name" value="QUINOLENE RESISTANCE PROTEIN NORA"/>
    <property type="match status" value="1"/>
</dbReference>
<comment type="caution">
    <text evidence="2">The sequence shown here is derived from an EMBL/GenBank/DDBJ whole genome shotgun (WGS) entry which is preliminary data.</text>
</comment>
<dbReference type="InterPro" id="IPR036259">
    <property type="entry name" value="MFS_trans_sf"/>
</dbReference>
<evidence type="ECO:0000256" key="1">
    <source>
        <dbReference type="SAM" id="Phobius"/>
    </source>
</evidence>
<feature type="transmembrane region" description="Helical" evidence="1">
    <location>
        <begin position="98"/>
        <end position="121"/>
    </location>
</feature>
<feature type="transmembrane region" description="Helical" evidence="1">
    <location>
        <begin position="327"/>
        <end position="346"/>
    </location>
</feature>
<dbReference type="Proteomes" id="UP000240880">
    <property type="component" value="Unassembled WGS sequence"/>
</dbReference>
<dbReference type="AlphaFoldDB" id="A0A2R6A633"/>
<evidence type="ECO:0008006" key="4">
    <source>
        <dbReference type="Google" id="ProtNLM"/>
    </source>
</evidence>
<organism evidence="2 3">
    <name type="scientific">Candidatus Marsarchaeota G1 archaeon OSP_D</name>
    <dbReference type="NCBI Taxonomy" id="1978155"/>
    <lineage>
        <taxon>Archaea</taxon>
        <taxon>Candidatus Marsarchaeota</taxon>
        <taxon>Candidatus Marsarchaeota group 1</taxon>
    </lineage>
</organism>
<protein>
    <recommendedName>
        <fullName evidence="4">Major facilitator superfamily (MFS) profile domain-containing protein</fullName>
    </recommendedName>
</protein>
<evidence type="ECO:0000313" key="3">
    <source>
        <dbReference type="Proteomes" id="UP000240880"/>
    </source>
</evidence>
<name>A0A2R6A633_9ARCH</name>
<feature type="transmembrane region" description="Helical" evidence="1">
    <location>
        <begin position="293"/>
        <end position="315"/>
    </location>
</feature>
<proteinExistence type="predicted"/>
<feature type="transmembrane region" description="Helical" evidence="1">
    <location>
        <begin position="75"/>
        <end position="92"/>
    </location>
</feature>
<feature type="transmembrane region" description="Helical" evidence="1">
    <location>
        <begin position="240"/>
        <end position="259"/>
    </location>
</feature>
<feature type="transmembrane region" description="Helical" evidence="1">
    <location>
        <begin position="133"/>
        <end position="150"/>
    </location>
</feature>
<feature type="transmembrane region" description="Helical" evidence="1">
    <location>
        <begin position="205"/>
        <end position="228"/>
    </location>
</feature>
<accession>A0A2R6A633</accession>
<gene>
    <name evidence="2" type="ORF">B9Q01_10220</name>
</gene>
<dbReference type="InterPro" id="IPR052714">
    <property type="entry name" value="MFS_Exporter"/>
</dbReference>
<evidence type="ECO:0000313" key="2">
    <source>
        <dbReference type="EMBL" id="PSN81775.1"/>
    </source>
</evidence>
<dbReference type="SUPFAM" id="SSF103473">
    <property type="entry name" value="MFS general substrate transporter"/>
    <property type="match status" value="1"/>
</dbReference>
<keyword evidence="1" id="KW-0472">Membrane</keyword>
<dbReference type="Pfam" id="PF07690">
    <property type="entry name" value="MFS_1"/>
    <property type="match status" value="2"/>
</dbReference>
<sequence length="380" mass="41309">MTKRTHLAGFSALLATTFLYRATTNMLQTSVPLFAKYYLDASELVVSYITVASYVASFFAVLYMGLVLRRVKRTITFGLGLMSATIPLFALTKNVFTLVAVVTAINVGAGPIQPLLLTSAVLLSDERTRFRNIALYTSALSLSLILGPLYQASMLFVTRDNLLISMLAFTPFVVLGFLLFREVKLAESVTSGALPDMRFLKNRNFLIGIVANETYSIPFVALTTFGGITAKSVFGASYTQVEALFSCFFVTSFFTRIVISRIKIQREHLVTSSIALTLVGLFAIYLSQNLYELAAAFVLLGYPHGATYPVSASYIADSATKESLASANALSSFLFGATTVLSVPLVGLAEESLGLKQGFLLLEAPVVAMGITFFVLKRMM</sequence>
<dbReference type="Gene3D" id="1.20.1250.20">
    <property type="entry name" value="MFS general substrate transporter like domains"/>
    <property type="match status" value="2"/>
</dbReference>
<dbReference type="EMBL" id="NEXC01000156">
    <property type="protein sequence ID" value="PSN81775.1"/>
    <property type="molecule type" value="Genomic_DNA"/>
</dbReference>
<dbReference type="PANTHER" id="PTHR23531:SF1">
    <property type="entry name" value="QUINOLENE RESISTANCE PROTEIN NORA"/>
    <property type="match status" value="1"/>
</dbReference>
<feature type="transmembrane region" description="Helical" evidence="1">
    <location>
        <begin position="162"/>
        <end position="180"/>
    </location>
</feature>
<reference evidence="2 3" key="1">
    <citation type="submission" date="2017-04" db="EMBL/GenBank/DDBJ databases">
        <title>Novel microbial lineages endemic to geothermal iron-oxide mats fill important gaps in the evolutionary history of Archaea.</title>
        <authorList>
            <person name="Jay Z.J."/>
            <person name="Beam J.P."/>
            <person name="Dlakic M."/>
            <person name="Rusch D.B."/>
            <person name="Kozubal M.A."/>
            <person name="Inskeep W.P."/>
        </authorList>
    </citation>
    <scope>NUCLEOTIDE SEQUENCE [LARGE SCALE GENOMIC DNA]</scope>
    <source>
        <strain evidence="2">OSP_D</strain>
    </source>
</reference>
<dbReference type="GO" id="GO:0022857">
    <property type="term" value="F:transmembrane transporter activity"/>
    <property type="evidence" value="ECO:0007669"/>
    <property type="project" value="InterPro"/>
</dbReference>
<feature type="transmembrane region" description="Helical" evidence="1">
    <location>
        <begin position="268"/>
        <end position="287"/>
    </location>
</feature>
<feature type="transmembrane region" description="Helical" evidence="1">
    <location>
        <begin position="45"/>
        <end position="68"/>
    </location>
</feature>